<evidence type="ECO:0000256" key="4">
    <source>
        <dbReference type="PIRSR" id="PIRSR607724-1"/>
    </source>
</evidence>
<dbReference type="PANTHER" id="PTHR12837">
    <property type="entry name" value="POLY ADP-RIBOSE GLYCOHYDROLASE"/>
    <property type="match status" value="1"/>
</dbReference>
<feature type="compositionally biased region" description="Basic and acidic residues" evidence="6">
    <location>
        <begin position="96"/>
        <end position="116"/>
    </location>
</feature>
<feature type="domain" description="PARG helical" evidence="8">
    <location>
        <begin position="355"/>
        <end position="459"/>
    </location>
</feature>
<dbReference type="GO" id="GO:0006282">
    <property type="term" value="P:regulation of DNA repair"/>
    <property type="evidence" value="ECO:0000318"/>
    <property type="project" value="GO_Central"/>
</dbReference>
<dbReference type="GO" id="GO:0005975">
    <property type="term" value="P:carbohydrate metabolic process"/>
    <property type="evidence" value="ECO:0007669"/>
    <property type="project" value="InterPro"/>
</dbReference>
<evidence type="ECO:0000313" key="10">
    <source>
        <dbReference type="Proteomes" id="UP000005239"/>
    </source>
</evidence>
<evidence type="ECO:0000313" key="9">
    <source>
        <dbReference type="EnsemblMetazoa" id="PPA27538.1"/>
    </source>
</evidence>
<dbReference type="GO" id="GO:0005737">
    <property type="term" value="C:cytoplasm"/>
    <property type="evidence" value="ECO:0000318"/>
    <property type="project" value="GO_Central"/>
</dbReference>
<keyword evidence="10" id="KW-1185">Reference proteome</keyword>
<dbReference type="InterPro" id="IPR048362">
    <property type="entry name" value="PARG_helical"/>
</dbReference>
<evidence type="ECO:0000256" key="3">
    <source>
        <dbReference type="ARBA" id="ARBA00022801"/>
    </source>
</evidence>
<feature type="compositionally biased region" description="Polar residues" evidence="6">
    <location>
        <begin position="122"/>
        <end position="131"/>
    </location>
</feature>
<feature type="compositionally biased region" description="Basic and acidic residues" evidence="6">
    <location>
        <begin position="68"/>
        <end position="87"/>
    </location>
</feature>
<reference evidence="9" key="2">
    <citation type="submission" date="2022-06" db="UniProtKB">
        <authorList>
            <consortium name="EnsemblMetazoa"/>
        </authorList>
    </citation>
    <scope>IDENTIFICATION</scope>
    <source>
        <strain evidence="9">PS312</strain>
    </source>
</reference>
<dbReference type="InterPro" id="IPR046372">
    <property type="entry name" value="PARG_cat_C"/>
</dbReference>
<protein>
    <recommendedName>
        <fullName evidence="2">poly(ADP-ribose) glycohydrolase</fullName>
        <ecNumber evidence="2">3.2.1.143</ecNumber>
    </recommendedName>
</protein>
<feature type="compositionally biased region" description="Basic and acidic residues" evidence="6">
    <location>
        <begin position="133"/>
        <end position="147"/>
    </location>
</feature>
<evidence type="ECO:0000256" key="1">
    <source>
        <dbReference type="ARBA" id="ARBA00009545"/>
    </source>
</evidence>
<dbReference type="GO" id="GO:0004649">
    <property type="term" value="F:poly(ADP-ribose) glycohydrolase activity"/>
    <property type="evidence" value="ECO:0000318"/>
    <property type="project" value="GO_Central"/>
</dbReference>
<dbReference type="AlphaFoldDB" id="A0A8R1YK12"/>
<feature type="binding site" evidence="5">
    <location>
        <position position="558"/>
    </location>
    <ligand>
        <name>substrate</name>
    </ligand>
</feature>
<dbReference type="EC" id="3.2.1.143" evidence="2"/>
<evidence type="ECO:0000259" key="7">
    <source>
        <dbReference type="Pfam" id="PF05028"/>
    </source>
</evidence>
<feature type="compositionally biased region" description="Acidic residues" evidence="6">
    <location>
        <begin position="151"/>
        <end position="171"/>
    </location>
</feature>
<dbReference type="Proteomes" id="UP000005239">
    <property type="component" value="Unassembled WGS sequence"/>
</dbReference>
<gene>
    <name evidence="9" type="primary">WBGene00117092</name>
</gene>
<evidence type="ECO:0000256" key="5">
    <source>
        <dbReference type="PIRSR" id="PIRSR607724-2"/>
    </source>
</evidence>
<reference evidence="10" key="1">
    <citation type="journal article" date="2008" name="Nat. Genet.">
        <title>The Pristionchus pacificus genome provides a unique perspective on nematode lifestyle and parasitism.</title>
        <authorList>
            <person name="Dieterich C."/>
            <person name="Clifton S.W."/>
            <person name="Schuster L.N."/>
            <person name="Chinwalla A."/>
            <person name="Delehaunty K."/>
            <person name="Dinkelacker I."/>
            <person name="Fulton L."/>
            <person name="Fulton R."/>
            <person name="Godfrey J."/>
            <person name="Minx P."/>
            <person name="Mitreva M."/>
            <person name="Roeseler W."/>
            <person name="Tian H."/>
            <person name="Witte H."/>
            <person name="Yang S.P."/>
            <person name="Wilson R.K."/>
            <person name="Sommer R.J."/>
        </authorList>
    </citation>
    <scope>NUCLEOTIDE SEQUENCE [LARGE SCALE GENOMIC DNA]</scope>
    <source>
        <strain evidence="10">PS312</strain>
    </source>
</reference>
<feature type="active site" evidence="4">
    <location>
        <position position="500"/>
    </location>
</feature>
<feature type="region of interest" description="Disordered" evidence="6">
    <location>
        <begin position="1"/>
        <end position="177"/>
    </location>
</feature>
<dbReference type="GO" id="GO:0005634">
    <property type="term" value="C:nucleus"/>
    <property type="evidence" value="ECO:0000318"/>
    <property type="project" value="GO_Central"/>
</dbReference>
<proteinExistence type="inferred from homology"/>
<dbReference type="Pfam" id="PF05028">
    <property type="entry name" value="PARG_cat_C"/>
    <property type="match status" value="1"/>
</dbReference>
<keyword evidence="3" id="KW-0378">Hydrolase</keyword>
<evidence type="ECO:0000256" key="6">
    <source>
        <dbReference type="SAM" id="MobiDB-lite"/>
    </source>
</evidence>
<dbReference type="EnsemblMetazoa" id="PPA27538.1">
    <property type="protein sequence ID" value="PPA27538.1"/>
    <property type="gene ID" value="WBGene00117092"/>
</dbReference>
<dbReference type="GO" id="GO:1990966">
    <property type="term" value="P:ATP generation from poly-ADP-D-ribose"/>
    <property type="evidence" value="ECO:0000318"/>
    <property type="project" value="GO_Central"/>
</dbReference>
<organism evidence="9 10">
    <name type="scientific">Pristionchus pacificus</name>
    <name type="common">Parasitic nematode worm</name>
    <dbReference type="NCBI Taxonomy" id="54126"/>
    <lineage>
        <taxon>Eukaryota</taxon>
        <taxon>Metazoa</taxon>
        <taxon>Ecdysozoa</taxon>
        <taxon>Nematoda</taxon>
        <taxon>Chromadorea</taxon>
        <taxon>Rhabditida</taxon>
        <taxon>Rhabditina</taxon>
        <taxon>Diplogasteromorpha</taxon>
        <taxon>Diplogasteroidea</taxon>
        <taxon>Neodiplogasteridae</taxon>
        <taxon>Pristionchus</taxon>
    </lineage>
</organism>
<comment type="similarity">
    <text evidence="1">Belongs to the poly(ADP-ribose) glycohydrolase family.</text>
</comment>
<feature type="binding site" evidence="5">
    <location>
        <position position="517"/>
    </location>
    <ligand>
        <name>substrate</name>
    </ligand>
</feature>
<evidence type="ECO:0000256" key="2">
    <source>
        <dbReference type="ARBA" id="ARBA00012255"/>
    </source>
</evidence>
<name>A0A8R1YK12_PRIPA</name>
<dbReference type="GO" id="GO:0009225">
    <property type="term" value="P:nucleotide-sugar metabolic process"/>
    <property type="evidence" value="ECO:0000318"/>
    <property type="project" value="GO_Central"/>
</dbReference>
<dbReference type="PANTHER" id="PTHR12837:SF15">
    <property type="entry name" value="POLY(ADP-RIBOSE) GLYCOHYDROLASE"/>
    <property type="match status" value="1"/>
</dbReference>
<feature type="binding site" evidence="5">
    <location>
        <position position="503"/>
    </location>
    <ligand>
        <name>substrate</name>
    </ligand>
</feature>
<sequence>MPESPPTTGVTQKKRSSQEMEVEEADKSLGNAVPPVKRDKKDLMDVDDEVDQSPRKSPMKSLVVPSSAKKDSTMEIEEAEKTEKSESPAKATNSMDKVEKDSIESDEDEKTKEKSPVKKTKNFLNHFTFSNDNEEKSPAKAPAKKDTQALVDDDFFPDDFDFEDDDDEESPSETTRVTRAATAKMKIVDEFVSDDEDGAEAAAAKPSNDKEVQRTKKAVKDFTKKWRDQPSNVDVEEPFPQKHNSEHFCWYDLTDDWNELVLPVAYPASYVDTKFKHGVDGFVPLPFSHPQTTRSAGTSTRPRGQLIAEALNSFANGLRDLQHLEAGIRTYWRGFHARTLRKMFTGASPELQKSYLSTITGIAKIALRSKELVTKPLPELRYDDNTIKSVSMSQEQAACLLAYAFFCTILHRGDDFNHFSLHNFHMKPSSSFIEKMKFILFYFKTVIAEMPRGTLTFSRQLWNSKADEREGYDKWKDPLSDMLVLSEGLIEEMEGCLHVDFANEYIGGGVMGHGAVQEEIRFLCCPEMLVSLLLCDRMEPHEAILIQGAQQYSAYTGYSDSLKHMPLKLRRGEPRDCYGRARSYLVAIDAVRFTKKGIQYLPEFIARETKKAYAGFMRDKDAPARPIATGNWGCGVFNGDKELKSLIQWVAASKAGRPLIYITFKEATFAEELKQIVECIKDHKVGNGKLFSLLTAYRENRADPQQGVFSFIRDVLQSGVPF</sequence>
<feature type="domain" description="PARG catalytic Macro" evidence="7">
    <location>
        <begin position="474"/>
        <end position="669"/>
    </location>
</feature>
<feature type="active site" evidence="4">
    <location>
        <position position="518"/>
    </location>
</feature>
<dbReference type="Pfam" id="PF20811">
    <property type="entry name" value="PARG_cat_N"/>
    <property type="match status" value="1"/>
</dbReference>
<feature type="compositionally biased region" description="Polar residues" evidence="6">
    <location>
        <begin position="1"/>
        <end position="11"/>
    </location>
</feature>
<evidence type="ECO:0000259" key="8">
    <source>
        <dbReference type="Pfam" id="PF20811"/>
    </source>
</evidence>
<accession>A0A8R1YK12</accession>
<dbReference type="InterPro" id="IPR007724">
    <property type="entry name" value="Poly_GlycHdrlase"/>
</dbReference>
<feature type="active site" evidence="4">
    <location>
        <position position="519"/>
    </location>
</feature>